<keyword evidence="2" id="KW-1185">Reference proteome</keyword>
<dbReference type="Proteomes" id="UP001497516">
    <property type="component" value="Chromosome 4"/>
</dbReference>
<gene>
    <name evidence="1" type="ORF">LTRI10_LOCUS24747</name>
</gene>
<organism evidence="1 2">
    <name type="scientific">Linum trigynum</name>
    <dbReference type="NCBI Taxonomy" id="586398"/>
    <lineage>
        <taxon>Eukaryota</taxon>
        <taxon>Viridiplantae</taxon>
        <taxon>Streptophyta</taxon>
        <taxon>Embryophyta</taxon>
        <taxon>Tracheophyta</taxon>
        <taxon>Spermatophyta</taxon>
        <taxon>Magnoliopsida</taxon>
        <taxon>eudicotyledons</taxon>
        <taxon>Gunneridae</taxon>
        <taxon>Pentapetalae</taxon>
        <taxon>rosids</taxon>
        <taxon>fabids</taxon>
        <taxon>Malpighiales</taxon>
        <taxon>Linaceae</taxon>
        <taxon>Linum</taxon>
    </lineage>
</organism>
<proteinExistence type="predicted"/>
<evidence type="ECO:0000313" key="1">
    <source>
        <dbReference type="EMBL" id="CAL1383477.1"/>
    </source>
</evidence>
<dbReference type="EMBL" id="OZ034817">
    <property type="protein sequence ID" value="CAL1383477.1"/>
    <property type="molecule type" value="Genomic_DNA"/>
</dbReference>
<sequence>MSPLLHRSKALSFSLMRCRCSFVSSSRDQSCGSTAASSVGVGHRLQLSIRYDVLGGDGTHQILQWKESLLVPRLCFRETLCHHPSDVVDFVV</sequence>
<name>A0AAV2ECQ6_9ROSI</name>
<accession>A0AAV2ECQ6</accession>
<reference evidence="1 2" key="1">
    <citation type="submission" date="2024-04" db="EMBL/GenBank/DDBJ databases">
        <authorList>
            <person name="Fracassetti M."/>
        </authorList>
    </citation>
    <scope>NUCLEOTIDE SEQUENCE [LARGE SCALE GENOMIC DNA]</scope>
</reference>
<evidence type="ECO:0000313" key="2">
    <source>
        <dbReference type="Proteomes" id="UP001497516"/>
    </source>
</evidence>
<protein>
    <submittedName>
        <fullName evidence="1">Uncharacterized protein</fullName>
    </submittedName>
</protein>
<dbReference type="AlphaFoldDB" id="A0AAV2ECQ6"/>